<name>A0ABR0HTP9_9PEZI</name>
<evidence type="ECO:0000256" key="4">
    <source>
        <dbReference type="ARBA" id="ARBA00023136"/>
    </source>
</evidence>
<reference evidence="8 9" key="1">
    <citation type="journal article" date="2023" name="bioRxiv">
        <title>High-quality genome assemblies of four members of thePodospora anserinaspecies complex.</title>
        <authorList>
            <person name="Ament-Velasquez S.L."/>
            <person name="Vogan A.A."/>
            <person name="Wallerman O."/>
            <person name="Hartmann F."/>
            <person name="Gautier V."/>
            <person name="Silar P."/>
            <person name="Giraud T."/>
            <person name="Johannesson H."/>
        </authorList>
    </citation>
    <scope>NUCLEOTIDE SEQUENCE [LARGE SCALE GENOMIC DNA]</scope>
    <source>
        <strain evidence="8 9">CBS 124.78</strain>
    </source>
</reference>
<keyword evidence="4 6" id="KW-0472">Membrane</keyword>
<comment type="subcellular location">
    <subcellularLocation>
        <location evidence="1">Membrane</location>
        <topology evidence="1">Multi-pass membrane protein</topology>
    </subcellularLocation>
</comment>
<evidence type="ECO:0000256" key="1">
    <source>
        <dbReference type="ARBA" id="ARBA00004141"/>
    </source>
</evidence>
<dbReference type="Proteomes" id="UP001323617">
    <property type="component" value="Unassembled WGS sequence"/>
</dbReference>
<comment type="similarity">
    <text evidence="5">Belongs to the SAT4 family.</text>
</comment>
<keyword evidence="9" id="KW-1185">Reference proteome</keyword>
<dbReference type="InterPro" id="IPR052337">
    <property type="entry name" value="SAT4-like"/>
</dbReference>
<dbReference type="RefSeq" id="XP_062797759.1">
    <property type="nucleotide sequence ID" value="XM_062940984.1"/>
</dbReference>
<proteinExistence type="inferred from homology"/>
<evidence type="ECO:0000256" key="3">
    <source>
        <dbReference type="ARBA" id="ARBA00022989"/>
    </source>
</evidence>
<dbReference type="PANTHER" id="PTHR33048">
    <property type="entry name" value="PTH11-LIKE INTEGRAL MEMBRANE PROTEIN (AFU_ORTHOLOGUE AFUA_5G11245)"/>
    <property type="match status" value="1"/>
</dbReference>
<organism evidence="8 9">
    <name type="scientific">Podospora pseudoanserina</name>
    <dbReference type="NCBI Taxonomy" id="2609844"/>
    <lineage>
        <taxon>Eukaryota</taxon>
        <taxon>Fungi</taxon>
        <taxon>Dikarya</taxon>
        <taxon>Ascomycota</taxon>
        <taxon>Pezizomycotina</taxon>
        <taxon>Sordariomycetes</taxon>
        <taxon>Sordariomycetidae</taxon>
        <taxon>Sordariales</taxon>
        <taxon>Podosporaceae</taxon>
        <taxon>Podospora</taxon>
    </lineage>
</organism>
<dbReference type="PANTHER" id="PTHR33048:SF146">
    <property type="entry name" value="INTEGRAL MEMBRANE PROTEIN"/>
    <property type="match status" value="1"/>
</dbReference>
<evidence type="ECO:0000313" key="9">
    <source>
        <dbReference type="Proteomes" id="UP001323617"/>
    </source>
</evidence>
<feature type="transmembrane region" description="Helical" evidence="6">
    <location>
        <begin position="294"/>
        <end position="317"/>
    </location>
</feature>
<accession>A0ABR0HTP9</accession>
<evidence type="ECO:0000259" key="7">
    <source>
        <dbReference type="Pfam" id="PF20684"/>
    </source>
</evidence>
<dbReference type="Pfam" id="PF20684">
    <property type="entry name" value="Fung_rhodopsin"/>
    <property type="match status" value="1"/>
</dbReference>
<dbReference type="EMBL" id="JAFFHC010000006">
    <property type="protein sequence ID" value="KAK4671463.1"/>
    <property type="molecule type" value="Genomic_DNA"/>
</dbReference>
<evidence type="ECO:0000256" key="2">
    <source>
        <dbReference type="ARBA" id="ARBA00022692"/>
    </source>
</evidence>
<keyword evidence="3 6" id="KW-1133">Transmembrane helix</keyword>
<keyword evidence="2 6" id="KW-0812">Transmembrane</keyword>
<feature type="transmembrane region" description="Helical" evidence="6">
    <location>
        <begin position="253"/>
        <end position="274"/>
    </location>
</feature>
<dbReference type="GeneID" id="87961727"/>
<feature type="transmembrane region" description="Helical" evidence="6">
    <location>
        <begin position="219"/>
        <end position="241"/>
    </location>
</feature>
<feature type="domain" description="Rhodopsin" evidence="7">
    <location>
        <begin position="118"/>
        <end position="317"/>
    </location>
</feature>
<sequence length="399" mass="43787">MRLWELVYSKPDGHYLPALCLFLEYETKIQSLPISNSDALSELPFENGINHQSWNMTTLQHATTGNLNGNRPPSPSGQVENLEPVILGTGAALMPITVAIAMVRIATGRAVSKLHVDDFARLGVARHAWDIPLTSINPQVYQVWAAHTVLGIISFFNTKALILTFYLRLFGTVHWVRWMCYSLLSLSVVIYGMIGLWYVAGCVPKNSKLPVCDETGPLILAGGVFTVVADVMLFGMPFPVIRGLRLGRDKKRGLVVLFGFAILIIATSTVSLAYRISIVVNGTEDPSWDGAEVAVTAYVEIFGTVIVASAPALYTFWTRIFTETRLYATLRSGFWCKQRTEPDIRLGQWKTWPAAHGVAAVPVRAKVVGTESSQDLIQEHGGNGGILKTVTVTREVVGD</sequence>
<protein>
    <recommendedName>
        <fullName evidence="7">Rhodopsin domain-containing protein</fullName>
    </recommendedName>
</protein>
<evidence type="ECO:0000256" key="5">
    <source>
        <dbReference type="ARBA" id="ARBA00038359"/>
    </source>
</evidence>
<comment type="caution">
    <text evidence="8">The sequence shown here is derived from an EMBL/GenBank/DDBJ whole genome shotgun (WGS) entry which is preliminary data.</text>
</comment>
<gene>
    <name evidence="8" type="ORF">QC764_0095490</name>
</gene>
<evidence type="ECO:0000313" key="8">
    <source>
        <dbReference type="EMBL" id="KAK4671463.1"/>
    </source>
</evidence>
<feature type="transmembrane region" description="Helical" evidence="6">
    <location>
        <begin position="144"/>
        <end position="166"/>
    </location>
</feature>
<feature type="transmembrane region" description="Helical" evidence="6">
    <location>
        <begin position="85"/>
        <end position="106"/>
    </location>
</feature>
<evidence type="ECO:0000256" key="6">
    <source>
        <dbReference type="SAM" id="Phobius"/>
    </source>
</evidence>
<dbReference type="InterPro" id="IPR049326">
    <property type="entry name" value="Rhodopsin_dom_fungi"/>
</dbReference>
<feature type="transmembrane region" description="Helical" evidence="6">
    <location>
        <begin position="178"/>
        <end position="199"/>
    </location>
</feature>